<comment type="function">
    <text evidence="12">Component of the F(0) channel, it forms part of the peripheral stalk, linking F(1) to F(0). The b'-subunit is a diverged and duplicated form of b found in plants and photosynthetic bacteria.</text>
</comment>
<dbReference type="RefSeq" id="WP_303302502.1">
    <property type="nucleotide sequence ID" value="NZ_BAABDA010000055.1"/>
</dbReference>
<feature type="coiled-coil region" evidence="17">
    <location>
        <begin position="46"/>
        <end position="121"/>
    </location>
</feature>
<evidence type="ECO:0000256" key="15">
    <source>
        <dbReference type="HAMAP-Rule" id="MF_01398"/>
    </source>
</evidence>
<protein>
    <recommendedName>
        <fullName evidence="15">ATP synthase subunit b</fullName>
    </recommendedName>
    <alternativeName>
        <fullName evidence="15">ATP synthase F(0) sector subunit b</fullName>
    </alternativeName>
    <alternativeName>
        <fullName evidence="15">ATPase subunit I</fullName>
    </alternativeName>
    <alternativeName>
        <fullName evidence="15">F-type ATPase subunit b</fullName>
        <shortName evidence="15">F-ATPase subunit b</shortName>
    </alternativeName>
</protein>
<dbReference type="InterPro" id="IPR002146">
    <property type="entry name" value="ATP_synth_b/b'su_bac/chlpt"/>
</dbReference>
<dbReference type="HAMAP" id="MF_01398">
    <property type="entry name" value="ATP_synth_b_bprime"/>
    <property type="match status" value="1"/>
</dbReference>
<evidence type="ECO:0000313" key="18">
    <source>
        <dbReference type="EMBL" id="MDO5975309.1"/>
    </source>
</evidence>
<keyword evidence="10 15" id="KW-0066">ATP synthesis</keyword>
<keyword evidence="19" id="KW-1185">Reference proteome</keyword>
<evidence type="ECO:0000256" key="13">
    <source>
        <dbReference type="ARBA" id="ARBA00026054"/>
    </source>
</evidence>
<keyword evidence="5 15" id="KW-0812">Transmembrane</keyword>
<keyword evidence="2 15" id="KW-0813">Transport</keyword>
<dbReference type="Proteomes" id="UP001176806">
    <property type="component" value="Unassembled WGS sequence"/>
</dbReference>
<dbReference type="InterPro" id="IPR005864">
    <property type="entry name" value="ATP_synth_F0_bsu_bac"/>
</dbReference>
<keyword evidence="17" id="KW-0175">Coiled coil</keyword>
<keyword evidence="3 15" id="KW-1003">Cell membrane</keyword>
<evidence type="ECO:0000256" key="3">
    <source>
        <dbReference type="ARBA" id="ARBA00022475"/>
    </source>
</evidence>
<evidence type="ECO:0000256" key="1">
    <source>
        <dbReference type="ARBA" id="ARBA00005513"/>
    </source>
</evidence>
<evidence type="ECO:0000256" key="8">
    <source>
        <dbReference type="ARBA" id="ARBA00023065"/>
    </source>
</evidence>
<evidence type="ECO:0000256" key="2">
    <source>
        <dbReference type="ARBA" id="ARBA00022448"/>
    </source>
</evidence>
<comment type="subunit">
    <text evidence="15">F-type ATPases have 2 components, F(1) - the catalytic core - and F(0) - the membrane proton channel. F(1) has five subunits: alpha(3), beta(3), gamma(1), delta(1), epsilon(1). F(0) has three main subunits: a(1), b(2) and c(10-14). The alpha and beta chains form an alternating ring which encloses part of the gamma chain. F(1) is attached to F(0) by a central stalk formed by the gamma and epsilon chains, while a peripheral stalk is formed by the delta and b chains.</text>
</comment>
<evidence type="ECO:0000256" key="9">
    <source>
        <dbReference type="ARBA" id="ARBA00023136"/>
    </source>
</evidence>
<organism evidence="18 19">
    <name type="scientific">Flavivirga jejuensis</name>
    <dbReference type="NCBI Taxonomy" id="870487"/>
    <lineage>
        <taxon>Bacteria</taxon>
        <taxon>Pseudomonadati</taxon>
        <taxon>Bacteroidota</taxon>
        <taxon>Flavobacteriia</taxon>
        <taxon>Flavobacteriales</taxon>
        <taxon>Flavobacteriaceae</taxon>
        <taxon>Flavivirga</taxon>
    </lineage>
</organism>
<evidence type="ECO:0000256" key="17">
    <source>
        <dbReference type="SAM" id="Coils"/>
    </source>
</evidence>
<keyword evidence="9 15" id="KW-0472">Membrane</keyword>
<dbReference type="EMBL" id="JAUOEL010000005">
    <property type="protein sequence ID" value="MDO5975309.1"/>
    <property type="molecule type" value="Genomic_DNA"/>
</dbReference>
<reference evidence="18" key="1">
    <citation type="submission" date="2023-07" db="EMBL/GenBank/DDBJ databases">
        <title>Two novel species in the genus Flavivirga.</title>
        <authorList>
            <person name="Kwon K."/>
        </authorList>
    </citation>
    <scope>NUCLEOTIDE SEQUENCE</scope>
    <source>
        <strain evidence="18">KACC 14158</strain>
    </source>
</reference>
<evidence type="ECO:0000256" key="10">
    <source>
        <dbReference type="ARBA" id="ARBA00023310"/>
    </source>
</evidence>
<dbReference type="InterPro" id="IPR028987">
    <property type="entry name" value="ATP_synth_B-like_membr_sf"/>
</dbReference>
<comment type="subcellular location">
    <subcellularLocation>
        <location evidence="15">Cell membrane</location>
        <topology evidence="15">Single-pass membrane protein</topology>
    </subcellularLocation>
    <subcellularLocation>
        <location evidence="14">Endomembrane system</location>
        <topology evidence="14">Single-pass membrane protein</topology>
    </subcellularLocation>
</comment>
<evidence type="ECO:0000256" key="4">
    <source>
        <dbReference type="ARBA" id="ARBA00022547"/>
    </source>
</evidence>
<evidence type="ECO:0000256" key="5">
    <source>
        <dbReference type="ARBA" id="ARBA00022692"/>
    </source>
</evidence>
<evidence type="ECO:0000256" key="6">
    <source>
        <dbReference type="ARBA" id="ARBA00022781"/>
    </source>
</evidence>
<keyword evidence="8 15" id="KW-0406">Ion transport</keyword>
<dbReference type="CDD" id="cd06503">
    <property type="entry name" value="ATP-synt_Fo_b"/>
    <property type="match status" value="1"/>
</dbReference>
<evidence type="ECO:0000313" key="19">
    <source>
        <dbReference type="Proteomes" id="UP001176806"/>
    </source>
</evidence>
<evidence type="ECO:0000256" key="14">
    <source>
        <dbReference type="ARBA" id="ARBA00037847"/>
    </source>
</evidence>
<dbReference type="PANTHER" id="PTHR33445">
    <property type="entry name" value="ATP SYNTHASE SUBUNIT B', CHLOROPLASTIC"/>
    <property type="match status" value="1"/>
</dbReference>
<evidence type="ECO:0000256" key="16">
    <source>
        <dbReference type="RuleBase" id="RU003848"/>
    </source>
</evidence>
<gene>
    <name evidence="15" type="primary">atpF</name>
    <name evidence="18" type="ORF">Q4Q40_14020</name>
</gene>
<dbReference type="Pfam" id="PF00430">
    <property type="entry name" value="ATP-synt_B"/>
    <property type="match status" value="1"/>
</dbReference>
<dbReference type="SUPFAM" id="SSF81573">
    <property type="entry name" value="F1F0 ATP synthase subunit B, membrane domain"/>
    <property type="match status" value="1"/>
</dbReference>
<proteinExistence type="inferred from homology"/>
<keyword evidence="6 15" id="KW-0375">Hydrogen ion transport</keyword>
<comment type="similarity">
    <text evidence="1 15 16">Belongs to the ATPase B chain family.</text>
</comment>
<evidence type="ECO:0000256" key="7">
    <source>
        <dbReference type="ARBA" id="ARBA00022989"/>
    </source>
</evidence>
<feature type="transmembrane region" description="Helical" evidence="15">
    <location>
        <begin position="6"/>
        <end position="27"/>
    </location>
</feature>
<dbReference type="NCBIfam" id="TIGR01144">
    <property type="entry name" value="ATP_synt_b"/>
    <property type="match status" value="1"/>
</dbReference>
<dbReference type="NCBIfam" id="NF011041">
    <property type="entry name" value="PRK14471.1"/>
    <property type="match status" value="1"/>
</dbReference>
<evidence type="ECO:0000256" key="11">
    <source>
        <dbReference type="ARBA" id="ARBA00025198"/>
    </source>
</evidence>
<keyword evidence="7 15" id="KW-1133">Transmembrane helix</keyword>
<comment type="caution">
    <text evidence="18">The sequence shown here is derived from an EMBL/GenBank/DDBJ whole genome shotgun (WGS) entry which is preliminary data.</text>
</comment>
<name>A0ABT8WQN3_9FLAO</name>
<dbReference type="InterPro" id="IPR050059">
    <property type="entry name" value="ATP_synthase_B_chain"/>
</dbReference>
<dbReference type="PANTHER" id="PTHR33445:SF1">
    <property type="entry name" value="ATP SYNTHASE SUBUNIT B"/>
    <property type="match status" value="1"/>
</dbReference>
<dbReference type="Gene3D" id="1.20.5.620">
    <property type="entry name" value="F1F0 ATP synthase subunit B, membrane domain"/>
    <property type="match status" value="1"/>
</dbReference>
<sequence>MEKLLGEFSLGLFIIQTVLFVLLVLLLKKFAWKPILTAINDREEGIINALDSAEKAKLEMENLQADNQKLLKEARTERESMLKEARDIKNKMIEDAKSEAQEQANKLIQQAQAAIESEKKAAMAELKNHVAGLSLDIAEKVVRGELSNKDKQLELIETMLGEKSLTEV</sequence>
<evidence type="ECO:0000256" key="12">
    <source>
        <dbReference type="ARBA" id="ARBA00025614"/>
    </source>
</evidence>
<comment type="subunit">
    <text evidence="13">F-type ATPases have 2 components, F(1) - the catalytic core - and F(0) - the membrane proton channel. F(1) has five subunits: alpha(3), beta(3), gamma(1), delta(1), epsilon(1). F(0) has four main subunits: a(1), b(2) and c(10-14). The alpha and beta chains form an alternating ring which encloses part of the gamma chain. F(1) is attached to F(0) by a central stalk formed by the gamma and epsilon chains, while a peripheral stalk is formed by the delta and b chains.</text>
</comment>
<keyword evidence="4 15" id="KW-0138">CF(0)</keyword>
<accession>A0ABT8WQN3</accession>
<comment type="function">
    <text evidence="11 15">F(1)F(0) ATP synthase produces ATP from ADP in the presence of a proton or sodium gradient. F-type ATPases consist of two structural domains, F(1) containing the extramembraneous catalytic core and F(0) containing the membrane proton channel, linked together by a central stalk and a peripheral stalk. During catalysis, ATP synthesis in the catalytic domain of F(1) is coupled via a rotary mechanism of the central stalk subunits to proton translocation.</text>
</comment>